<dbReference type="Proteomes" id="UP001225576">
    <property type="component" value="Unassembled WGS sequence"/>
</dbReference>
<evidence type="ECO:0000313" key="2">
    <source>
        <dbReference type="EMBL" id="MDK8602628.1"/>
    </source>
</evidence>
<dbReference type="Gene3D" id="3.40.30.10">
    <property type="entry name" value="Glutaredoxin"/>
    <property type="match status" value="1"/>
</dbReference>
<dbReference type="InterPro" id="IPR036249">
    <property type="entry name" value="Thioredoxin-like_sf"/>
</dbReference>
<dbReference type="PROSITE" id="PS51354">
    <property type="entry name" value="GLUTAREDOXIN_2"/>
    <property type="match status" value="1"/>
</dbReference>
<dbReference type="AlphaFoldDB" id="A0AAW6ZN72"/>
<dbReference type="CDD" id="cd02976">
    <property type="entry name" value="NrdH"/>
    <property type="match status" value="1"/>
</dbReference>
<proteinExistence type="predicted"/>
<feature type="domain" description="Glutaredoxin" evidence="1">
    <location>
        <begin position="101"/>
        <end position="150"/>
    </location>
</feature>
<name>A0AAW6ZN72_9ACTO</name>
<dbReference type="RefSeq" id="WP_285321692.1">
    <property type="nucleotide sequence ID" value="NZ_JASPDQ010000028.1"/>
</dbReference>
<dbReference type="Pfam" id="PF00462">
    <property type="entry name" value="Glutaredoxin"/>
    <property type="match status" value="1"/>
</dbReference>
<dbReference type="SUPFAM" id="SSF52833">
    <property type="entry name" value="Thioredoxin-like"/>
    <property type="match status" value="1"/>
</dbReference>
<organism evidence="2 3">
    <name type="scientific">Trueperella bernardiae</name>
    <dbReference type="NCBI Taxonomy" id="59561"/>
    <lineage>
        <taxon>Bacteria</taxon>
        <taxon>Bacillati</taxon>
        <taxon>Actinomycetota</taxon>
        <taxon>Actinomycetes</taxon>
        <taxon>Actinomycetales</taxon>
        <taxon>Actinomycetaceae</taxon>
        <taxon>Trueperella</taxon>
    </lineage>
</organism>
<evidence type="ECO:0000313" key="3">
    <source>
        <dbReference type="Proteomes" id="UP001225576"/>
    </source>
</evidence>
<gene>
    <name evidence="2" type="ORF">QP858_09185</name>
</gene>
<sequence length="172" mass="19012">MTTKTRIQTTKPAALWIARDGRITCVEHGGMALRAAVEARPERLTHLTDLDDWQAVTPEHVEQWAAQMGTAAAAEVARCETCRMQAPAREDQPMTTEPAPVIVYTRPACVQCTSTTRALERRGIRYAARPMTEDDAARFKAQGHMQAPVVVTEAETWAGYRPDKIIAIPTTP</sequence>
<dbReference type="InterPro" id="IPR002109">
    <property type="entry name" value="Glutaredoxin"/>
</dbReference>
<accession>A0AAW6ZN72</accession>
<evidence type="ECO:0000259" key="1">
    <source>
        <dbReference type="Pfam" id="PF00462"/>
    </source>
</evidence>
<comment type="caution">
    <text evidence="2">The sequence shown here is derived from an EMBL/GenBank/DDBJ whole genome shotgun (WGS) entry which is preliminary data.</text>
</comment>
<reference evidence="2" key="1">
    <citation type="submission" date="2023-05" db="EMBL/GenBank/DDBJ databases">
        <title>Genomic Catalog of Human Bladder Bacteria.</title>
        <authorList>
            <person name="Du J."/>
        </authorList>
    </citation>
    <scope>NUCLEOTIDE SEQUENCE</scope>
    <source>
        <strain evidence="2">UMB1304A</strain>
    </source>
</reference>
<dbReference type="EMBL" id="JASPDQ010000028">
    <property type="protein sequence ID" value="MDK8602628.1"/>
    <property type="molecule type" value="Genomic_DNA"/>
</dbReference>
<protein>
    <submittedName>
        <fullName evidence="2">Glutaredoxin domain-containing protein</fullName>
    </submittedName>
</protein>